<keyword evidence="2" id="KW-1185">Reference proteome</keyword>
<proteinExistence type="predicted"/>
<accession>A0ACC2F921</accession>
<sequence length="69" mass="7903">MPRVDVCWFPLITFAAIHIRAFMHFYFCVLSHVGGRYGNRTTPPTSVRVTASNRCELNSKPRFDGITSR</sequence>
<evidence type="ECO:0000313" key="1">
    <source>
        <dbReference type="EMBL" id="KAJ7987752.1"/>
    </source>
</evidence>
<dbReference type="Proteomes" id="UP001157502">
    <property type="component" value="Chromosome 32"/>
</dbReference>
<comment type="caution">
    <text evidence="1">The sequence shown here is derived from an EMBL/GenBank/DDBJ whole genome shotgun (WGS) entry which is preliminary data.</text>
</comment>
<dbReference type="EMBL" id="CM055759">
    <property type="protein sequence ID" value="KAJ7987752.1"/>
    <property type="molecule type" value="Genomic_DNA"/>
</dbReference>
<reference evidence="1" key="1">
    <citation type="submission" date="2021-05" db="EMBL/GenBank/DDBJ databases">
        <authorList>
            <person name="Pan Q."/>
            <person name="Jouanno E."/>
            <person name="Zahm M."/>
            <person name="Klopp C."/>
            <person name="Cabau C."/>
            <person name="Louis A."/>
            <person name="Berthelot C."/>
            <person name="Parey E."/>
            <person name="Roest Crollius H."/>
            <person name="Montfort J."/>
            <person name="Robinson-Rechavi M."/>
            <person name="Bouchez O."/>
            <person name="Lampietro C."/>
            <person name="Lopez Roques C."/>
            <person name="Donnadieu C."/>
            <person name="Postlethwait J."/>
            <person name="Bobe J."/>
            <person name="Dillon D."/>
            <person name="Chandos A."/>
            <person name="von Hippel F."/>
            <person name="Guiguen Y."/>
        </authorList>
    </citation>
    <scope>NUCLEOTIDE SEQUENCE</scope>
    <source>
        <strain evidence="1">YG-Jan2019</strain>
    </source>
</reference>
<protein>
    <submittedName>
        <fullName evidence="1">Uncharacterized protein</fullName>
    </submittedName>
</protein>
<name>A0ACC2F921_DALPE</name>
<gene>
    <name evidence="1" type="ORF">DPEC_G00329750</name>
</gene>
<organism evidence="1 2">
    <name type="scientific">Dallia pectoralis</name>
    <name type="common">Alaska blackfish</name>
    <dbReference type="NCBI Taxonomy" id="75939"/>
    <lineage>
        <taxon>Eukaryota</taxon>
        <taxon>Metazoa</taxon>
        <taxon>Chordata</taxon>
        <taxon>Craniata</taxon>
        <taxon>Vertebrata</taxon>
        <taxon>Euteleostomi</taxon>
        <taxon>Actinopterygii</taxon>
        <taxon>Neopterygii</taxon>
        <taxon>Teleostei</taxon>
        <taxon>Protacanthopterygii</taxon>
        <taxon>Esociformes</taxon>
        <taxon>Umbridae</taxon>
        <taxon>Dallia</taxon>
    </lineage>
</organism>
<evidence type="ECO:0000313" key="2">
    <source>
        <dbReference type="Proteomes" id="UP001157502"/>
    </source>
</evidence>